<dbReference type="RefSeq" id="WP_220806635.1">
    <property type="nucleotide sequence ID" value="NZ_BPMK01000002.1"/>
</dbReference>
<dbReference type="InterPro" id="IPR012318">
    <property type="entry name" value="HTH_CRP"/>
</dbReference>
<keyword evidence="6" id="KW-1185">Reference proteome</keyword>
<organism evidence="5 6">
    <name type="scientific">Noviherbaspirillum aridicola</name>
    <dbReference type="NCBI Taxonomy" id="2849687"/>
    <lineage>
        <taxon>Bacteria</taxon>
        <taxon>Pseudomonadati</taxon>
        <taxon>Pseudomonadota</taxon>
        <taxon>Betaproteobacteria</taxon>
        <taxon>Burkholderiales</taxon>
        <taxon>Oxalobacteraceae</taxon>
        <taxon>Noviherbaspirillum</taxon>
    </lineage>
</organism>
<dbReference type="InterPro" id="IPR050397">
    <property type="entry name" value="Env_Response_Regulators"/>
</dbReference>
<dbReference type="SUPFAM" id="SSF46785">
    <property type="entry name" value="Winged helix' DNA-binding domain"/>
    <property type="match status" value="1"/>
</dbReference>
<dbReference type="InterPro" id="IPR036388">
    <property type="entry name" value="WH-like_DNA-bd_sf"/>
</dbReference>
<dbReference type="InterPro" id="IPR036390">
    <property type="entry name" value="WH_DNA-bd_sf"/>
</dbReference>
<dbReference type="Pfam" id="PF13545">
    <property type="entry name" value="HTH_Crp_2"/>
    <property type="match status" value="1"/>
</dbReference>
<evidence type="ECO:0000313" key="6">
    <source>
        <dbReference type="Proteomes" id="UP000887222"/>
    </source>
</evidence>
<reference evidence="5 6" key="1">
    <citation type="journal article" date="2022" name="Int. J. Syst. Evol. Microbiol.">
        <title>Noviherbaspirillum aridicola sp. nov., isolated from an arid soil in Pakistan.</title>
        <authorList>
            <person name="Khan I.U."/>
            <person name="Saqib M."/>
            <person name="Amin A."/>
            <person name="Hussain F."/>
            <person name="Li L."/>
            <person name="Liu Y.H."/>
            <person name="Fang B.Z."/>
            <person name="Ahmed I."/>
            <person name="Li W.J."/>
        </authorList>
    </citation>
    <scope>NUCLEOTIDE SEQUENCE [LARGE SCALE GENOMIC DNA]</scope>
    <source>
        <strain evidence="5 6">NCCP-691</strain>
    </source>
</reference>
<name>A0ABQ4PZY5_9BURK</name>
<dbReference type="PANTHER" id="PTHR24567">
    <property type="entry name" value="CRP FAMILY TRANSCRIPTIONAL REGULATORY PROTEIN"/>
    <property type="match status" value="1"/>
</dbReference>
<proteinExistence type="predicted"/>
<keyword evidence="3" id="KW-0804">Transcription</keyword>
<dbReference type="SUPFAM" id="SSF51206">
    <property type="entry name" value="cAMP-binding domain-like"/>
    <property type="match status" value="1"/>
</dbReference>
<evidence type="ECO:0000259" key="4">
    <source>
        <dbReference type="SMART" id="SM00419"/>
    </source>
</evidence>
<evidence type="ECO:0000313" key="5">
    <source>
        <dbReference type="EMBL" id="GIZ50453.1"/>
    </source>
</evidence>
<evidence type="ECO:0000256" key="1">
    <source>
        <dbReference type="ARBA" id="ARBA00023015"/>
    </source>
</evidence>
<dbReference type="InterPro" id="IPR018490">
    <property type="entry name" value="cNMP-bd_dom_sf"/>
</dbReference>
<dbReference type="PANTHER" id="PTHR24567:SF74">
    <property type="entry name" value="HTH-TYPE TRANSCRIPTIONAL REGULATOR ARCR"/>
    <property type="match status" value="1"/>
</dbReference>
<protein>
    <recommendedName>
        <fullName evidence="4">HTH crp-type domain-containing protein</fullName>
    </recommendedName>
</protein>
<gene>
    <name evidence="5" type="ORF">NCCP691_04670</name>
</gene>
<sequence length="241" mass="26918">MPVTLSEARLCANQMLARLSDEHFQPLCGKLEKVDTRIKQVLHERNRPISHVYFPCNAAISNMIFFEDGSAIEVGTVGNEGFNAVELVAHASVATETSICQIEGHSLRMTSGDYLAAIDGDTPLRHFSECYLQGYLSQVSQSVACNRRHSLDARFARWLLVTHDRVQGNEFLLTQEFLADMLGVQRPSVSLVAAAFQGDGLIRYRRGRMKILDRARLEALSCECYACVSAQFRRVLGMPYG</sequence>
<evidence type="ECO:0000256" key="3">
    <source>
        <dbReference type="ARBA" id="ARBA00023163"/>
    </source>
</evidence>
<feature type="domain" description="HTH crp-type" evidence="4">
    <location>
        <begin position="167"/>
        <end position="213"/>
    </location>
</feature>
<dbReference type="EMBL" id="BPMK01000002">
    <property type="protein sequence ID" value="GIZ50453.1"/>
    <property type="molecule type" value="Genomic_DNA"/>
</dbReference>
<comment type="caution">
    <text evidence="5">The sequence shown here is derived from an EMBL/GenBank/DDBJ whole genome shotgun (WGS) entry which is preliminary data.</text>
</comment>
<keyword evidence="2" id="KW-0238">DNA-binding</keyword>
<accession>A0ABQ4PZY5</accession>
<evidence type="ECO:0000256" key="2">
    <source>
        <dbReference type="ARBA" id="ARBA00023125"/>
    </source>
</evidence>
<dbReference type="SMART" id="SM00419">
    <property type="entry name" value="HTH_CRP"/>
    <property type="match status" value="1"/>
</dbReference>
<keyword evidence="1" id="KW-0805">Transcription regulation</keyword>
<dbReference type="Gene3D" id="1.10.10.10">
    <property type="entry name" value="Winged helix-like DNA-binding domain superfamily/Winged helix DNA-binding domain"/>
    <property type="match status" value="1"/>
</dbReference>
<dbReference type="Proteomes" id="UP000887222">
    <property type="component" value="Unassembled WGS sequence"/>
</dbReference>